<dbReference type="EMBL" id="NKCI01000213">
    <property type="protein sequence ID" value="RSL47627.1"/>
    <property type="molecule type" value="Genomic_DNA"/>
</dbReference>
<keyword evidence="2" id="KW-1185">Reference proteome</keyword>
<organism evidence="1 2">
    <name type="scientific">Fusarium duplospermum</name>
    <dbReference type="NCBI Taxonomy" id="1325734"/>
    <lineage>
        <taxon>Eukaryota</taxon>
        <taxon>Fungi</taxon>
        <taxon>Dikarya</taxon>
        <taxon>Ascomycota</taxon>
        <taxon>Pezizomycotina</taxon>
        <taxon>Sordariomycetes</taxon>
        <taxon>Hypocreomycetidae</taxon>
        <taxon>Hypocreales</taxon>
        <taxon>Nectriaceae</taxon>
        <taxon>Fusarium</taxon>
        <taxon>Fusarium solani species complex</taxon>
    </lineage>
</organism>
<proteinExistence type="predicted"/>
<dbReference type="AlphaFoldDB" id="A0A428P3M4"/>
<dbReference type="STRING" id="1325734.A0A428P3M4"/>
<evidence type="ECO:0000313" key="1">
    <source>
        <dbReference type="EMBL" id="RSL47627.1"/>
    </source>
</evidence>
<comment type="caution">
    <text evidence="1">The sequence shown here is derived from an EMBL/GenBank/DDBJ whole genome shotgun (WGS) entry which is preliminary data.</text>
</comment>
<dbReference type="OrthoDB" id="4062651at2759"/>
<dbReference type="Proteomes" id="UP000288168">
    <property type="component" value="Unassembled WGS sequence"/>
</dbReference>
<accession>A0A428P3M4</accession>
<gene>
    <name evidence="1" type="ORF">CEP54_013313</name>
</gene>
<name>A0A428P3M4_9HYPO</name>
<reference evidence="1 2" key="1">
    <citation type="submission" date="2017-06" db="EMBL/GenBank/DDBJ databases">
        <title>Comparative genomic analysis of Ambrosia Fusariam Clade fungi.</title>
        <authorList>
            <person name="Stajich J.E."/>
            <person name="Carrillo J."/>
            <person name="Kijimoto T."/>
            <person name="Eskalen A."/>
            <person name="O'Donnell K."/>
            <person name="Kasson M."/>
        </authorList>
    </citation>
    <scope>NUCLEOTIDE SEQUENCE [LARGE SCALE GENOMIC DNA]</scope>
    <source>
        <strain evidence="1 2">NRRL62584</strain>
    </source>
</reference>
<sequence length="145" mass="16366">MTEESDTNIWDSRFDDGTVTTPVAVNGSISRANVEASDLLRDVMMIVRNGLPYVAHEFLRFDSHLGQGTSFEVSKEIYSNPIGEQPHFVGVKRLVMRRETDAPDESARELRSESRRLVNVKREVRVLANLKLRSHPYLVPVIDGG</sequence>
<evidence type="ECO:0000313" key="2">
    <source>
        <dbReference type="Proteomes" id="UP000288168"/>
    </source>
</evidence>
<protein>
    <submittedName>
        <fullName evidence="1">Uncharacterized protein</fullName>
    </submittedName>
</protein>